<proteinExistence type="predicted"/>
<name>A0ABW6Y3P4_9ACTN</name>
<dbReference type="Proteomes" id="UP001602370">
    <property type="component" value="Unassembled WGS sequence"/>
</dbReference>
<accession>A0ABW6Y3P4</accession>
<dbReference type="EMBL" id="JBIBDZ010000028">
    <property type="protein sequence ID" value="MFF5924403.1"/>
    <property type="molecule type" value="Genomic_DNA"/>
</dbReference>
<evidence type="ECO:0000313" key="2">
    <source>
        <dbReference type="Proteomes" id="UP001602370"/>
    </source>
</evidence>
<sequence length="157" mass="16609">MTRNTDTPAARFAAVYALLTASHEVADYWVQQDRDAVAKGGHGHEGRAACARHVASYTATQAAALAAAGPALGLRLDWRRVAAGLAVSAVTHYVADRCAGHWREDGDQAPRLVRFAHRSGKGQWLTRDPGAGPLLDQAWHKGWIAVAAVVAAGAARP</sequence>
<comment type="caution">
    <text evidence="1">The sequence shown here is derived from an EMBL/GenBank/DDBJ whole genome shotgun (WGS) entry which is preliminary data.</text>
</comment>
<evidence type="ECO:0008006" key="3">
    <source>
        <dbReference type="Google" id="ProtNLM"/>
    </source>
</evidence>
<evidence type="ECO:0000313" key="1">
    <source>
        <dbReference type="EMBL" id="MFF5924403.1"/>
    </source>
</evidence>
<protein>
    <recommendedName>
        <fullName evidence="3">DUF3307 domain-containing protein</fullName>
    </recommendedName>
</protein>
<organism evidence="1 2">
    <name type="scientific">Streptomyces flavochromogenes</name>
    <dbReference type="NCBI Taxonomy" id="68199"/>
    <lineage>
        <taxon>Bacteria</taxon>
        <taxon>Bacillati</taxon>
        <taxon>Actinomycetota</taxon>
        <taxon>Actinomycetes</taxon>
        <taxon>Kitasatosporales</taxon>
        <taxon>Streptomycetaceae</taxon>
        <taxon>Streptomyces</taxon>
    </lineage>
</organism>
<keyword evidence="2" id="KW-1185">Reference proteome</keyword>
<dbReference type="RefSeq" id="WP_359521286.1">
    <property type="nucleotide sequence ID" value="NZ_JBIBDZ010000028.1"/>
</dbReference>
<reference evidence="1 2" key="1">
    <citation type="submission" date="2024-10" db="EMBL/GenBank/DDBJ databases">
        <title>The Natural Products Discovery Center: Release of the First 8490 Sequenced Strains for Exploring Actinobacteria Biosynthetic Diversity.</title>
        <authorList>
            <person name="Kalkreuter E."/>
            <person name="Kautsar S.A."/>
            <person name="Yang D."/>
            <person name="Bader C.D."/>
            <person name="Teijaro C.N."/>
            <person name="Fluegel L."/>
            <person name="Davis C.M."/>
            <person name="Simpson J.R."/>
            <person name="Lauterbach L."/>
            <person name="Steele A.D."/>
            <person name="Gui C."/>
            <person name="Meng S."/>
            <person name="Li G."/>
            <person name="Viehrig K."/>
            <person name="Ye F."/>
            <person name="Su P."/>
            <person name="Kiefer A.F."/>
            <person name="Nichols A."/>
            <person name="Cepeda A.J."/>
            <person name="Yan W."/>
            <person name="Fan B."/>
            <person name="Jiang Y."/>
            <person name="Adhikari A."/>
            <person name="Zheng C.-J."/>
            <person name="Schuster L."/>
            <person name="Cowan T.M."/>
            <person name="Smanski M.J."/>
            <person name="Chevrette M.G."/>
            <person name="De Carvalho L.P.S."/>
            <person name="Shen B."/>
        </authorList>
    </citation>
    <scope>NUCLEOTIDE SEQUENCE [LARGE SCALE GENOMIC DNA]</scope>
    <source>
        <strain evidence="1 2">NPDC012605</strain>
    </source>
</reference>
<gene>
    <name evidence="1" type="ORF">ACFY8C_39950</name>
</gene>